<dbReference type="CDD" id="cd06526">
    <property type="entry name" value="metazoan_ACD"/>
    <property type="match status" value="1"/>
</dbReference>
<feature type="domain" description="SHSP" evidence="4">
    <location>
        <begin position="35"/>
        <end position="146"/>
    </location>
</feature>
<evidence type="ECO:0000313" key="6">
    <source>
        <dbReference type="Proteomes" id="UP001054837"/>
    </source>
</evidence>
<dbReference type="Proteomes" id="UP001054837">
    <property type="component" value="Unassembled WGS sequence"/>
</dbReference>
<evidence type="ECO:0000256" key="2">
    <source>
        <dbReference type="PROSITE-ProRule" id="PRU00285"/>
    </source>
</evidence>
<dbReference type="GO" id="GO:0009408">
    <property type="term" value="P:response to heat"/>
    <property type="evidence" value="ECO:0007669"/>
    <property type="project" value="TreeGrafter"/>
</dbReference>
<dbReference type="InterPro" id="IPR001436">
    <property type="entry name" value="Alpha-crystallin/sHSP_animal"/>
</dbReference>
<organism evidence="5 6">
    <name type="scientific">Caerostris darwini</name>
    <dbReference type="NCBI Taxonomy" id="1538125"/>
    <lineage>
        <taxon>Eukaryota</taxon>
        <taxon>Metazoa</taxon>
        <taxon>Ecdysozoa</taxon>
        <taxon>Arthropoda</taxon>
        <taxon>Chelicerata</taxon>
        <taxon>Arachnida</taxon>
        <taxon>Araneae</taxon>
        <taxon>Araneomorphae</taxon>
        <taxon>Entelegynae</taxon>
        <taxon>Araneoidea</taxon>
        <taxon>Araneidae</taxon>
        <taxon>Caerostris</taxon>
    </lineage>
</organism>
<dbReference type="PRINTS" id="PR00299">
    <property type="entry name" value="ACRYSTALLIN"/>
</dbReference>
<proteinExistence type="inferred from homology"/>
<sequence length="167" mass="19130">MDAFSNLFRDLNDSLDELKSLFPIRGNYALTVEDLLPSSIIPPLKRVSTDDANSFKIMLNVKHFKPNEIEVKTVDNFVVIHGKHDEKADHHGLITREFTRRYKLPDDVCPEQVSSMLTPNAVLVIKAPRKRPELPKNERIIPITIGKPVGEVQKQEEVYDEEESLQK</sequence>
<comment type="caution">
    <text evidence="5">The sequence shown here is derived from an EMBL/GenBank/DDBJ whole genome shotgun (WGS) entry which is preliminary data.</text>
</comment>
<reference evidence="5 6" key="1">
    <citation type="submission" date="2021-06" db="EMBL/GenBank/DDBJ databases">
        <title>Caerostris darwini draft genome.</title>
        <authorList>
            <person name="Kono N."/>
            <person name="Arakawa K."/>
        </authorList>
    </citation>
    <scope>NUCLEOTIDE SEQUENCE [LARGE SCALE GENOMIC DNA]</scope>
</reference>
<dbReference type="PROSITE" id="PS01031">
    <property type="entry name" value="SHSP"/>
    <property type="match status" value="1"/>
</dbReference>
<name>A0AAV4W7E4_9ARAC</name>
<dbReference type="PANTHER" id="PTHR45640">
    <property type="entry name" value="HEAT SHOCK PROTEIN HSP-12.2-RELATED"/>
    <property type="match status" value="1"/>
</dbReference>
<keyword evidence="1" id="KW-0346">Stress response</keyword>
<evidence type="ECO:0000259" key="4">
    <source>
        <dbReference type="PROSITE" id="PS01031"/>
    </source>
</evidence>
<keyword evidence="6" id="KW-1185">Reference proteome</keyword>
<dbReference type="Gene3D" id="2.60.40.790">
    <property type="match status" value="1"/>
</dbReference>
<protein>
    <submittedName>
        <fullName evidence="5">Protein lethal(2)essential for life</fullName>
    </submittedName>
</protein>
<dbReference type="AlphaFoldDB" id="A0AAV4W7E4"/>
<dbReference type="GO" id="GO:0051082">
    <property type="term" value="F:unfolded protein binding"/>
    <property type="evidence" value="ECO:0007669"/>
    <property type="project" value="TreeGrafter"/>
</dbReference>
<dbReference type="GO" id="GO:0042026">
    <property type="term" value="P:protein refolding"/>
    <property type="evidence" value="ECO:0007669"/>
    <property type="project" value="TreeGrafter"/>
</dbReference>
<dbReference type="InterPro" id="IPR002068">
    <property type="entry name" value="A-crystallin/Hsp20_dom"/>
</dbReference>
<dbReference type="SUPFAM" id="SSF49764">
    <property type="entry name" value="HSP20-like chaperones"/>
    <property type="match status" value="1"/>
</dbReference>
<evidence type="ECO:0000313" key="5">
    <source>
        <dbReference type="EMBL" id="GIY78133.1"/>
    </source>
</evidence>
<evidence type="ECO:0000256" key="3">
    <source>
        <dbReference type="RuleBase" id="RU003616"/>
    </source>
</evidence>
<dbReference type="GO" id="GO:0005634">
    <property type="term" value="C:nucleus"/>
    <property type="evidence" value="ECO:0007669"/>
    <property type="project" value="TreeGrafter"/>
</dbReference>
<gene>
    <name evidence="5" type="primary">l(2)efl</name>
    <name evidence="5" type="ORF">CDAR_444661</name>
</gene>
<dbReference type="Pfam" id="PF00011">
    <property type="entry name" value="HSP20"/>
    <property type="match status" value="1"/>
</dbReference>
<dbReference type="GO" id="GO:0005737">
    <property type="term" value="C:cytoplasm"/>
    <property type="evidence" value="ECO:0007669"/>
    <property type="project" value="TreeGrafter"/>
</dbReference>
<comment type="similarity">
    <text evidence="2 3">Belongs to the small heat shock protein (HSP20) family.</text>
</comment>
<dbReference type="EMBL" id="BPLQ01014202">
    <property type="protein sequence ID" value="GIY78133.1"/>
    <property type="molecule type" value="Genomic_DNA"/>
</dbReference>
<dbReference type="InterPro" id="IPR008978">
    <property type="entry name" value="HSP20-like_chaperone"/>
</dbReference>
<accession>A0AAV4W7E4</accession>
<dbReference type="PANTHER" id="PTHR45640:SF13">
    <property type="entry name" value="HEAT SHOCK PROTEIN 22-RELATED"/>
    <property type="match status" value="1"/>
</dbReference>
<evidence type="ECO:0000256" key="1">
    <source>
        <dbReference type="ARBA" id="ARBA00023016"/>
    </source>
</evidence>